<comment type="pathway">
    <text evidence="1">Cofactor biosynthesis; NAD(+) biosynthesis.</text>
</comment>
<evidence type="ECO:0000256" key="7">
    <source>
        <dbReference type="RuleBase" id="RU003812"/>
    </source>
</evidence>
<dbReference type="AlphaFoldDB" id="A0A853I1T9"/>
<evidence type="ECO:0000256" key="6">
    <source>
        <dbReference type="RuleBase" id="RU003811"/>
    </source>
</evidence>
<evidence type="ECO:0000313" key="10">
    <source>
        <dbReference type="Proteomes" id="UP000569732"/>
    </source>
</evidence>
<name>A0A853I1T9_9GAMM</name>
<protein>
    <recommendedName>
        <fullName evidence="7">NH(3)-dependent NAD(+) synthetase</fullName>
        <ecNumber evidence="7">6.3.1.5</ecNumber>
    </recommendedName>
</protein>
<evidence type="ECO:0000256" key="5">
    <source>
        <dbReference type="ARBA" id="ARBA00023027"/>
    </source>
</evidence>
<dbReference type="GO" id="GO:0008795">
    <property type="term" value="F:NAD+ synthase activity"/>
    <property type="evidence" value="ECO:0007669"/>
    <property type="project" value="UniProtKB-EC"/>
</dbReference>
<evidence type="ECO:0000256" key="1">
    <source>
        <dbReference type="ARBA" id="ARBA00004790"/>
    </source>
</evidence>
<dbReference type="EMBL" id="JACCKB010000024">
    <property type="protein sequence ID" value="NYZ67373.1"/>
    <property type="molecule type" value="Genomic_DNA"/>
</dbReference>
<dbReference type="GO" id="GO:0003952">
    <property type="term" value="F:NAD+ synthase (glutamine-hydrolyzing) activity"/>
    <property type="evidence" value="ECO:0007669"/>
    <property type="project" value="InterPro"/>
</dbReference>
<comment type="similarity">
    <text evidence="6">Belongs to the NAD synthetase family.</text>
</comment>
<dbReference type="Proteomes" id="UP000569732">
    <property type="component" value="Unassembled WGS sequence"/>
</dbReference>
<organism evidence="9 10">
    <name type="scientific">Spartinivicinus marinus</name>
    <dbReference type="NCBI Taxonomy" id="2994442"/>
    <lineage>
        <taxon>Bacteria</taxon>
        <taxon>Pseudomonadati</taxon>
        <taxon>Pseudomonadota</taxon>
        <taxon>Gammaproteobacteria</taxon>
        <taxon>Oceanospirillales</taxon>
        <taxon>Zooshikellaceae</taxon>
        <taxon>Spartinivicinus</taxon>
    </lineage>
</organism>
<dbReference type="SUPFAM" id="SSF52402">
    <property type="entry name" value="Adenine nucleotide alpha hydrolases-like"/>
    <property type="match status" value="1"/>
</dbReference>
<evidence type="ECO:0000256" key="4">
    <source>
        <dbReference type="ARBA" id="ARBA00022840"/>
    </source>
</evidence>
<dbReference type="EC" id="6.3.1.5" evidence="7"/>
<sequence length="296" mass="33287">MSYSQSFISKVRKKYKVRPYIDPKQEIIARADFIAEQILERKAQGAVVGISGGIDSAVVGGLVKIAIKNLNNDPNREYDYKFHSLYMPYGIRHDRDYALEMVEFLDPDEKYEMNMQPPVDILHEDILNKLGDRGVESHPFISFAAVAKNASLANLCRSENISRMMMATLNSWGLLTNSVVMGCHNAAEIFTFLGILWGTRCCDVAPLTDLSKRQISALASKLGVPEGVINRKPEGGLAVKNPKLTDEDIFGNGITYDEIDDFLEGKKLDVDVADRLMSMYAMRKRYGDREVETYIN</sequence>
<dbReference type="GO" id="GO:0005524">
    <property type="term" value="F:ATP binding"/>
    <property type="evidence" value="ECO:0007669"/>
    <property type="project" value="UniProtKB-KW"/>
</dbReference>
<evidence type="ECO:0000256" key="3">
    <source>
        <dbReference type="ARBA" id="ARBA00022741"/>
    </source>
</evidence>
<reference evidence="9 10" key="1">
    <citation type="submission" date="2020-07" db="EMBL/GenBank/DDBJ databases">
        <title>Endozoicomonas sp. nov., isolated from sediment.</title>
        <authorList>
            <person name="Gu T."/>
        </authorList>
    </citation>
    <scope>NUCLEOTIDE SEQUENCE [LARGE SCALE GENOMIC DNA]</scope>
    <source>
        <strain evidence="9 10">SM1973</strain>
    </source>
</reference>
<evidence type="ECO:0000313" key="9">
    <source>
        <dbReference type="EMBL" id="NYZ67373.1"/>
    </source>
</evidence>
<accession>A0A853I1T9</accession>
<keyword evidence="5 6" id="KW-0520">NAD</keyword>
<comment type="caution">
    <text evidence="9">The sequence shown here is derived from an EMBL/GenBank/DDBJ whole genome shotgun (WGS) entry which is preliminary data.</text>
</comment>
<evidence type="ECO:0000256" key="2">
    <source>
        <dbReference type="ARBA" id="ARBA00022598"/>
    </source>
</evidence>
<dbReference type="InterPro" id="IPR022310">
    <property type="entry name" value="NAD/GMP_synthase"/>
</dbReference>
<dbReference type="NCBIfam" id="TIGR00552">
    <property type="entry name" value="nadE"/>
    <property type="match status" value="1"/>
</dbReference>
<feature type="domain" description="NAD/GMP synthase" evidence="8">
    <location>
        <begin position="29"/>
        <end position="266"/>
    </location>
</feature>
<dbReference type="InterPro" id="IPR014729">
    <property type="entry name" value="Rossmann-like_a/b/a_fold"/>
</dbReference>
<dbReference type="UniPathway" id="UPA00253">
    <property type="reaction ID" value="UER00333"/>
</dbReference>
<dbReference type="Gene3D" id="3.40.50.620">
    <property type="entry name" value="HUPs"/>
    <property type="match status" value="1"/>
</dbReference>
<dbReference type="GO" id="GO:0009435">
    <property type="term" value="P:NAD+ biosynthetic process"/>
    <property type="evidence" value="ECO:0007669"/>
    <property type="project" value="UniProtKB-UniPathway"/>
</dbReference>
<dbReference type="PANTHER" id="PTHR23090">
    <property type="entry name" value="NH 3 /GLUTAMINE-DEPENDENT NAD + SYNTHETASE"/>
    <property type="match status" value="1"/>
</dbReference>
<evidence type="ECO:0000259" key="8">
    <source>
        <dbReference type="Pfam" id="PF02540"/>
    </source>
</evidence>
<dbReference type="GO" id="GO:0004359">
    <property type="term" value="F:glutaminase activity"/>
    <property type="evidence" value="ECO:0007669"/>
    <property type="project" value="InterPro"/>
</dbReference>
<keyword evidence="2 6" id="KW-0436">Ligase</keyword>
<comment type="catalytic activity">
    <reaction evidence="7">
        <text>deamido-NAD(+) + NH4(+) + ATP = AMP + diphosphate + NAD(+) + H(+)</text>
        <dbReference type="Rhea" id="RHEA:21188"/>
        <dbReference type="ChEBI" id="CHEBI:15378"/>
        <dbReference type="ChEBI" id="CHEBI:28938"/>
        <dbReference type="ChEBI" id="CHEBI:30616"/>
        <dbReference type="ChEBI" id="CHEBI:33019"/>
        <dbReference type="ChEBI" id="CHEBI:57540"/>
        <dbReference type="ChEBI" id="CHEBI:58437"/>
        <dbReference type="ChEBI" id="CHEBI:456215"/>
        <dbReference type="EC" id="6.3.1.5"/>
    </reaction>
</comment>
<dbReference type="Pfam" id="PF02540">
    <property type="entry name" value="NAD_synthase"/>
    <property type="match status" value="1"/>
</dbReference>
<keyword evidence="3 6" id="KW-0547">Nucleotide-binding</keyword>
<dbReference type="InterPro" id="IPR003694">
    <property type="entry name" value="NAD_synthase"/>
</dbReference>
<dbReference type="GO" id="GO:0005737">
    <property type="term" value="C:cytoplasm"/>
    <property type="evidence" value="ECO:0007669"/>
    <property type="project" value="InterPro"/>
</dbReference>
<dbReference type="PANTHER" id="PTHR23090:SF7">
    <property type="entry name" value="NH(3)-DEPENDENT NAD(+) SYNTHETASE"/>
    <property type="match status" value="1"/>
</dbReference>
<keyword evidence="10" id="KW-1185">Reference proteome</keyword>
<keyword evidence="4 6" id="KW-0067">ATP-binding</keyword>
<proteinExistence type="inferred from homology"/>
<gene>
    <name evidence="9" type="primary">nadE</name>
    <name evidence="9" type="ORF">H0A36_15250</name>
</gene>
<dbReference type="RefSeq" id="WP_180569395.1">
    <property type="nucleotide sequence ID" value="NZ_JACCKB010000024.1"/>
</dbReference>
<dbReference type="CDD" id="cd00553">
    <property type="entry name" value="NAD_synthase"/>
    <property type="match status" value="1"/>
</dbReference>